<sequence>MSEYCFLSSTKNKFYGLILSDFVLLCSFILSHPLYFSYFIFFSPYIFKLFSFLSPLFITTVLLLLSLATAVVPGGSKEGYLLKAYSTISEKLSCKTEEEEDEELEQLEELEVYKIVFGAAAIEVGEIPENFEEKSVQIAQKFFEMTAMEENPVRFPRGNAEGKSEKLTCNAKSIQDVQMNSNSDKVKGHKQESTVRRGSEAMEDGTDSTHLDAGSDKGAGYTSLVKENMQREDENGGKHCLRSRSDSRRLIIRGPRAEGDFSEDISQTPGVLLGSCGSMRKEREWRRTLACKLFEERHNASSDGGERMDLLWEAYEKESSSKIKNGKESKVQFNGVRKEEDDDGEEEEDEEEENRQLCCLQALKFSTGKMSLGMGRPNLVRISKAVKGIGWLRHLSRHGKRKMPPLK</sequence>
<name>A0AAD3SYD8_NEPGR</name>
<gene>
    <name evidence="3" type="ORF">Nepgr_022244</name>
</gene>
<feature type="compositionally biased region" description="Acidic residues" evidence="1">
    <location>
        <begin position="340"/>
        <end position="353"/>
    </location>
</feature>
<feature type="transmembrane region" description="Helical" evidence="2">
    <location>
        <begin position="22"/>
        <end position="42"/>
    </location>
</feature>
<dbReference type="AlphaFoldDB" id="A0AAD3SYD8"/>
<evidence type="ECO:0000313" key="4">
    <source>
        <dbReference type="Proteomes" id="UP001279734"/>
    </source>
</evidence>
<keyword evidence="4" id="KW-1185">Reference proteome</keyword>
<keyword evidence="2" id="KW-0472">Membrane</keyword>
<dbReference type="Proteomes" id="UP001279734">
    <property type="component" value="Unassembled WGS sequence"/>
</dbReference>
<feature type="transmembrane region" description="Helical" evidence="2">
    <location>
        <begin position="49"/>
        <end position="72"/>
    </location>
</feature>
<reference evidence="3" key="1">
    <citation type="submission" date="2023-05" db="EMBL/GenBank/DDBJ databases">
        <title>Nepenthes gracilis genome sequencing.</title>
        <authorList>
            <person name="Fukushima K."/>
        </authorList>
    </citation>
    <scope>NUCLEOTIDE SEQUENCE</scope>
    <source>
        <strain evidence="3">SING2019-196</strain>
    </source>
</reference>
<evidence type="ECO:0000256" key="1">
    <source>
        <dbReference type="SAM" id="MobiDB-lite"/>
    </source>
</evidence>
<feature type="compositionally biased region" description="Basic and acidic residues" evidence="1">
    <location>
        <begin position="184"/>
        <end position="200"/>
    </location>
</feature>
<evidence type="ECO:0000313" key="3">
    <source>
        <dbReference type="EMBL" id="GMH20403.1"/>
    </source>
</evidence>
<feature type="region of interest" description="Disordered" evidence="1">
    <location>
        <begin position="333"/>
        <end position="355"/>
    </location>
</feature>
<feature type="region of interest" description="Disordered" evidence="1">
    <location>
        <begin position="180"/>
        <end position="220"/>
    </location>
</feature>
<keyword evidence="2" id="KW-0812">Transmembrane</keyword>
<organism evidence="3 4">
    <name type="scientific">Nepenthes gracilis</name>
    <name type="common">Slender pitcher plant</name>
    <dbReference type="NCBI Taxonomy" id="150966"/>
    <lineage>
        <taxon>Eukaryota</taxon>
        <taxon>Viridiplantae</taxon>
        <taxon>Streptophyta</taxon>
        <taxon>Embryophyta</taxon>
        <taxon>Tracheophyta</taxon>
        <taxon>Spermatophyta</taxon>
        <taxon>Magnoliopsida</taxon>
        <taxon>eudicotyledons</taxon>
        <taxon>Gunneridae</taxon>
        <taxon>Pentapetalae</taxon>
        <taxon>Caryophyllales</taxon>
        <taxon>Nepenthaceae</taxon>
        <taxon>Nepenthes</taxon>
    </lineage>
</organism>
<dbReference type="PANTHER" id="PTHR36760">
    <property type="entry name" value="ACIDIC LEUCINE-RICH NUCLEAR PHOSPHOPROTEIN 32 FAMILY B PROTEIN"/>
    <property type="match status" value="1"/>
</dbReference>
<accession>A0AAD3SYD8</accession>
<proteinExistence type="predicted"/>
<protein>
    <submittedName>
        <fullName evidence="3">Uncharacterized protein</fullName>
    </submittedName>
</protein>
<comment type="caution">
    <text evidence="3">The sequence shown here is derived from an EMBL/GenBank/DDBJ whole genome shotgun (WGS) entry which is preliminary data.</text>
</comment>
<evidence type="ECO:0000256" key="2">
    <source>
        <dbReference type="SAM" id="Phobius"/>
    </source>
</evidence>
<keyword evidence="2" id="KW-1133">Transmembrane helix</keyword>
<dbReference type="EMBL" id="BSYO01000022">
    <property type="protein sequence ID" value="GMH20403.1"/>
    <property type="molecule type" value="Genomic_DNA"/>
</dbReference>
<dbReference type="PANTHER" id="PTHR36760:SF1">
    <property type="entry name" value="ACIDIC LEUCINE-RICH NUCLEAR PHOSPHOPROTEIN 32 FAMILY B PROTEIN"/>
    <property type="match status" value="1"/>
</dbReference>